<dbReference type="Gene3D" id="1.20.1050.10">
    <property type="match status" value="1"/>
</dbReference>
<evidence type="ECO:0000256" key="1">
    <source>
        <dbReference type="ARBA" id="ARBA00004496"/>
    </source>
</evidence>
<evidence type="ECO:0000313" key="6">
    <source>
        <dbReference type="Proteomes" id="UP000604243"/>
    </source>
</evidence>
<dbReference type="PANTHER" id="PTHR43917:SF8">
    <property type="entry name" value="GH16740P-RELATED"/>
    <property type="match status" value="1"/>
</dbReference>
<dbReference type="PROSITE" id="PS50404">
    <property type="entry name" value="GST_NTER"/>
    <property type="match status" value="1"/>
</dbReference>
<dbReference type="Gene3D" id="3.40.30.10">
    <property type="entry name" value="Glutaredoxin"/>
    <property type="match status" value="1"/>
</dbReference>
<dbReference type="Pfam" id="PF02798">
    <property type="entry name" value="GST_N"/>
    <property type="match status" value="1"/>
</dbReference>
<evidence type="ECO:0000259" key="3">
    <source>
        <dbReference type="PROSITE" id="PS50404"/>
    </source>
</evidence>
<dbReference type="SUPFAM" id="SSF47616">
    <property type="entry name" value="GST C-terminal domain-like"/>
    <property type="match status" value="1"/>
</dbReference>
<keyword evidence="2" id="KW-0963">Cytoplasm</keyword>
<dbReference type="PROSITE" id="PS50405">
    <property type="entry name" value="GST_CTER"/>
    <property type="match status" value="1"/>
</dbReference>
<dbReference type="SUPFAM" id="SSF52833">
    <property type="entry name" value="Thioredoxin-like"/>
    <property type="match status" value="1"/>
</dbReference>
<feature type="domain" description="GST N-terminal" evidence="3">
    <location>
        <begin position="1"/>
        <end position="94"/>
    </location>
</feature>
<dbReference type="Proteomes" id="UP000604243">
    <property type="component" value="Unassembled WGS sequence"/>
</dbReference>
<dbReference type="RefSeq" id="WP_189516540.1">
    <property type="nucleotide sequence ID" value="NZ_BMZM01000002.1"/>
</dbReference>
<keyword evidence="6" id="KW-1185">Reference proteome</keyword>
<dbReference type="SFLD" id="SFLDG00358">
    <property type="entry name" value="Main_(cytGST)"/>
    <property type="match status" value="1"/>
</dbReference>
<reference evidence="6" key="1">
    <citation type="journal article" date="2019" name="Int. J. Syst. Evol. Microbiol.">
        <title>The Global Catalogue of Microorganisms (GCM) 10K type strain sequencing project: providing services to taxonomists for standard genome sequencing and annotation.</title>
        <authorList>
            <consortium name="The Broad Institute Genomics Platform"/>
            <consortium name="The Broad Institute Genome Sequencing Center for Infectious Disease"/>
            <person name="Wu L."/>
            <person name="Ma J."/>
        </authorList>
    </citation>
    <scope>NUCLEOTIDE SEQUENCE [LARGE SCALE GENOMIC DNA]</scope>
    <source>
        <strain evidence="6">KCTC 42082</strain>
    </source>
</reference>
<dbReference type="InterPro" id="IPR051369">
    <property type="entry name" value="GST_Theta"/>
</dbReference>
<evidence type="ECO:0000313" key="5">
    <source>
        <dbReference type="EMBL" id="GHC23113.1"/>
    </source>
</evidence>
<name>A0ABQ3FGJ8_9GAMM</name>
<dbReference type="InterPro" id="IPR036282">
    <property type="entry name" value="Glutathione-S-Trfase_C_sf"/>
</dbReference>
<evidence type="ECO:0000259" key="4">
    <source>
        <dbReference type="PROSITE" id="PS50405"/>
    </source>
</evidence>
<dbReference type="InterPro" id="IPR010987">
    <property type="entry name" value="Glutathione-S-Trfase_C-like"/>
</dbReference>
<dbReference type="InterPro" id="IPR040079">
    <property type="entry name" value="Glutathione_S-Trfase"/>
</dbReference>
<comment type="subcellular location">
    <subcellularLocation>
        <location evidence="1">Cytoplasm</location>
    </subcellularLocation>
</comment>
<sequence length="254" mass="28543">MPMTLYAHRLSQPSRAVEILARELGLEYHFHEVDFAGGETRTEWFAAINPFQTVPALVVDNEEGDEADGKKAPLQLAESQAIMIHLCRTAPDREIAQRWYPGDQDIVRCAQIDQWLAWYHGNLRRFDMFHHIMNLHMTLPMLKREIQATLLQLLQDGLKPGLATLEAHLEQHGSDHPPTLLGGEHPTIADLAMGCELYQIRAAGYRFGAYPQVAAWLSGLASRAPFRAVSEEINALGGEIQTQEGDYLAFDAFD</sequence>
<dbReference type="PANTHER" id="PTHR43917">
    <property type="match status" value="1"/>
</dbReference>
<evidence type="ECO:0000256" key="2">
    <source>
        <dbReference type="ARBA" id="ARBA00022490"/>
    </source>
</evidence>
<dbReference type="Pfam" id="PF13410">
    <property type="entry name" value="GST_C_2"/>
    <property type="match status" value="1"/>
</dbReference>
<protein>
    <submittedName>
        <fullName evidence="5">Glutathione S-transferase</fullName>
    </submittedName>
</protein>
<dbReference type="SFLD" id="SFLDS00019">
    <property type="entry name" value="Glutathione_Transferase_(cytos"/>
    <property type="match status" value="1"/>
</dbReference>
<dbReference type="InterPro" id="IPR036249">
    <property type="entry name" value="Thioredoxin-like_sf"/>
</dbReference>
<feature type="domain" description="GST C-terminal" evidence="4">
    <location>
        <begin position="105"/>
        <end position="244"/>
    </location>
</feature>
<proteinExistence type="predicted"/>
<gene>
    <name evidence="5" type="ORF">GCM10010082_14120</name>
</gene>
<dbReference type="InterPro" id="IPR004045">
    <property type="entry name" value="Glutathione_S-Trfase_N"/>
</dbReference>
<accession>A0ABQ3FGJ8</accession>
<organism evidence="5 6">
    <name type="scientific">Kushneria pakistanensis</name>
    <dbReference type="NCBI Taxonomy" id="1508770"/>
    <lineage>
        <taxon>Bacteria</taxon>
        <taxon>Pseudomonadati</taxon>
        <taxon>Pseudomonadota</taxon>
        <taxon>Gammaproteobacteria</taxon>
        <taxon>Oceanospirillales</taxon>
        <taxon>Halomonadaceae</taxon>
        <taxon>Kushneria</taxon>
    </lineage>
</organism>
<comment type="caution">
    <text evidence="5">The sequence shown here is derived from an EMBL/GenBank/DDBJ whole genome shotgun (WGS) entry which is preliminary data.</text>
</comment>
<dbReference type="EMBL" id="BMZM01000002">
    <property type="protein sequence ID" value="GHC23113.1"/>
    <property type="molecule type" value="Genomic_DNA"/>
</dbReference>